<dbReference type="AlphaFoldDB" id="A0ABD3P4B0"/>
<organism evidence="2 3">
    <name type="scientific">Cyclotella atomus</name>
    <dbReference type="NCBI Taxonomy" id="382360"/>
    <lineage>
        <taxon>Eukaryota</taxon>
        <taxon>Sar</taxon>
        <taxon>Stramenopiles</taxon>
        <taxon>Ochrophyta</taxon>
        <taxon>Bacillariophyta</taxon>
        <taxon>Coscinodiscophyceae</taxon>
        <taxon>Thalassiosirophycidae</taxon>
        <taxon>Stephanodiscales</taxon>
        <taxon>Stephanodiscaceae</taxon>
        <taxon>Cyclotella</taxon>
    </lineage>
</organism>
<feature type="region of interest" description="Disordered" evidence="1">
    <location>
        <begin position="78"/>
        <end position="99"/>
    </location>
</feature>
<reference evidence="2 3" key="1">
    <citation type="submission" date="2024-10" db="EMBL/GenBank/DDBJ databases">
        <title>Updated reference genomes for cyclostephanoid diatoms.</title>
        <authorList>
            <person name="Roberts W.R."/>
            <person name="Alverson A.J."/>
        </authorList>
    </citation>
    <scope>NUCLEOTIDE SEQUENCE [LARGE SCALE GENOMIC DNA]</scope>
    <source>
        <strain evidence="2 3">AJA010-31</strain>
    </source>
</reference>
<dbReference type="Proteomes" id="UP001530400">
    <property type="component" value="Unassembled WGS sequence"/>
</dbReference>
<keyword evidence="3" id="KW-1185">Reference proteome</keyword>
<evidence type="ECO:0000256" key="1">
    <source>
        <dbReference type="SAM" id="MobiDB-lite"/>
    </source>
</evidence>
<protein>
    <recommendedName>
        <fullName evidence="4">PiggyBac transposable element-derived protein domain-containing protein</fullName>
    </recommendedName>
</protein>
<evidence type="ECO:0000313" key="3">
    <source>
        <dbReference type="Proteomes" id="UP001530400"/>
    </source>
</evidence>
<comment type="caution">
    <text evidence="2">The sequence shown here is derived from an EMBL/GenBank/DDBJ whole genome shotgun (WGS) entry which is preliminary data.</text>
</comment>
<sequence length="255" mass="29073">MPPAIPGGVGAIGGCVVTVLHPSAPLRERMGNNYGPAPNEEDDDRASLQNPTTSFQVHEGRSLSRNEVNELRDQGITVDDYNEPLPENAQPDTTPDNTPGEWKDLRQCIGEGSTHNNKSEGKWKHHSWPQISLMDELQLWLLCFPVEYIQNVVIKNVNKELETPTDIREFLTVLSCIHFMACYEGISNRREWWSLKPISEEDGAPFRLNQWISWTRFNNITSKMTYTDKDPPDYIDGFHQQSGIEEAYNTHYADN</sequence>
<evidence type="ECO:0008006" key="4">
    <source>
        <dbReference type="Google" id="ProtNLM"/>
    </source>
</evidence>
<name>A0ABD3P4B0_9STRA</name>
<accession>A0ABD3P4B0</accession>
<proteinExistence type="predicted"/>
<gene>
    <name evidence="2" type="ORF">ACHAWO_010589</name>
</gene>
<evidence type="ECO:0000313" key="2">
    <source>
        <dbReference type="EMBL" id="KAL3782253.1"/>
    </source>
</evidence>
<feature type="region of interest" description="Disordered" evidence="1">
    <location>
        <begin position="27"/>
        <end position="48"/>
    </location>
</feature>
<dbReference type="EMBL" id="JALLPJ020000814">
    <property type="protein sequence ID" value="KAL3782253.1"/>
    <property type="molecule type" value="Genomic_DNA"/>
</dbReference>